<name>A0A9D7STC8_9BACT</name>
<organism evidence="1 2">
    <name type="scientific">Candidatus Opimibacter skivensis</name>
    <dbReference type="NCBI Taxonomy" id="2982028"/>
    <lineage>
        <taxon>Bacteria</taxon>
        <taxon>Pseudomonadati</taxon>
        <taxon>Bacteroidota</taxon>
        <taxon>Saprospiria</taxon>
        <taxon>Saprospirales</taxon>
        <taxon>Saprospiraceae</taxon>
        <taxon>Candidatus Opimibacter</taxon>
    </lineage>
</organism>
<reference evidence="1 2" key="1">
    <citation type="submission" date="2020-10" db="EMBL/GenBank/DDBJ databases">
        <title>Connecting structure to function with the recovery of over 1000 high-quality activated sludge metagenome-assembled genomes encoding full-length rRNA genes using long-read sequencing.</title>
        <authorList>
            <person name="Singleton C.M."/>
            <person name="Petriglieri F."/>
            <person name="Kristensen J.M."/>
            <person name="Kirkegaard R.H."/>
            <person name="Michaelsen T.Y."/>
            <person name="Andersen M.H."/>
            <person name="Karst S.M."/>
            <person name="Dueholm M.S."/>
            <person name="Nielsen P.H."/>
            <person name="Albertsen M."/>
        </authorList>
    </citation>
    <scope>NUCLEOTIDE SEQUENCE [LARGE SCALE GENOMIC DNA]</scope>
    <source>
        <strain evidence="1">Ribe_18-Q3-R11-54_MAXAC.273</strain>
    </source>
</reference>
<sequence length="162" mass="17997">MMKSKQVTAVTFILFILCISSCRQSPKEGKEEEKPKTVTTSPYPSMSNEEITNLFSITDKVDMIFYNLPMSINQDDAKSAKNTVLYISPAPALMNAPCKALGRLSWISKGAIVKEADIYCDQGCQYFIFMTDNKPVASNAMSESGVVFFNQILSQAAQQRPK</sequence>
<comment type="caution">
    <text evidence="1">The sequence shown here is derived from an EMBL/GenBank/DDBJ whole genome shotgun (WGS) entry which is preliminary data.</text>
</comment>
<protein>
    <submittedName>
        <fullName evidence="1">Uncharacterized protein</fullName>
    </submittedName>
</protein>
<evidence type="ECO:0000313" key="2">
    <source>
        <dbReference type="Proteomes" id="UP000808337"/>
    </source>
</evidence>
<gene>
    <name evidence="1" type="ORF">IPP15_04455</name>
</gene>
<dbReference type="AlphaFoldDB" id="A0A9D7STC8"/>
<dbReference type="Proteomes" id="UP000808337">
    <property type="component" value="Unassembled WGS sequence"/>
</dbReference>
<dbReference type="EMBL" id="JADKGY010000001">
    <property type="protein sequence ID" value="MBK9981666.1"/>
    <property type="molecule type" value="Genomic_DNA"/>
</dbReference>
<evidence type="ECO:0000313" key="1">
    <source>
        <dbReference type="EMBL" id="MBK9981666.1"/>
    </source>
</evidence>
<accession>A0A9D7STC8</accession>
<proteinExistence type="predicted"/>